<accession>A0A485L9I9</accession>
<dbReference type="InterPro" id="IPR036291">
    <property type="entry name" value="NAD(P)-bd_dom_sf"/>
</dbReference>
<dbReference type="UniPathway" id="UPA00362"/>
<reference evidence="12" key="2">
    <citation type="submission" date="2019-06" db="EMBL/GenBank/DDBJ databases">
        <title>Genomics analysis of Aphanomyces spp. identifies a new class of oomycete effector associated with host adaptation.</title>
        <authorList>
            <person name="Gaulin E."/>
        </authorList>
    </citation>
    <scope>NUCLEOTIDE SEQUENCE</scope>
    <source>
        <strain evidence="12">CBS 578.67</strain>
    </source>
</reference>
<evidence type="ECO:0000256" key="5">
    <source>
        <dbReference type="ARBA" id="ARBA00023002"/>
    </source>
</evidence>
<comment type="similarity">
    <text evidence="2">Belongs to the HIBADH-related family. 3-hydroxyisobutyrate dehydrogenase subfamily.</text>
</comment>
<keyword evidence="14" id="KW-1185">Reference proteome</keyword>
<dbReference type="PANTHER" id="PTHR22981:SF7">
    <property type="entry name" value="3-HYDROXYISOBUTYRATE DEHYDROGENASE, MITOCHONDRIAL"/>
    <property type="match status" value="1"/>
</dbReference>
<dbReference type="EMBL" id="CAADRA010006400">
    <property type="protein sequence ID" value="VFT94974.1"/>
    <property type="molecule type" value="Genomic_DNA"/>
</dbReference>
<evidence type="ECO:0000256" key="4">
    <source>
        <dbReference type="ARBA" id="ARBA00022456"/>
    </source>
</evidence>
<dbReference type="InterPro" id="IPR029154">
    <property type="entry name" value="HIBADH-like_NADP-bd"/>
</dbReference>
<evidence type="ECO:0000256" key="1">
    <source>
        <dbReference type="ARBA" id="ARBA00005109"/>
    </source>
</evidence>
<keyword evidence="4 9" id="KW-0101">Branched-chain amino acid catabolism</keyword>
<dbReference type="InterPro" id="IPR006115">
    <property type="entry name" value="6PGDH_NADP-bd"/>
</dbReference>
<feature type="domain" description="6-phosphogluconate dehydrogenase NADP-binding" evidence="10">
    <location>
        <begin position="23"/>
        <end position="184"/>
    </location>
</feature>
<dbReference type="Proteomes" id="UP000332933">
    <property type="component" value="Unassembled WGS sequence"/>
</dbReference>
<evidence type="ECO:0000256" key="6">
    <source>
        <dbReference type="ARBA" id="ARBA00023027"/>
    </source>
</evidence>
<evidence type="ECO:0000259" key="10">
    <source>
        <dbReference type="Pfam" id="PF03446"/>
    </source>
</evidence>
<name>A0A485L9I9_9STRA</name>
<evidence type="ECO:0000256" key="2">
    <source>
        <dbReference type="ARBA" id="ARBA00006013"/>
    </source>
</evidence>
<evidence type="ECO:0000256" key="3">
    <source>
        <dbReference type="ARBA" id="ARBA00012991"/>
    </source>
</evidence>
<feature type="active site" evidence="8">
    <location>
        <position position="207"/>
    </location>
</feature>
<feature type="domain" description="3-hydroxyisobutyrate dehydrogenase-like NAD-binding" evidence="11">
    <location>
        <begin position="202"/>
        <end position="327"/>
    </location>
</feature>
<reference evidence="13 14" key="1">
    <citation type="submission" date="2019-03" db="EMBL/GenBank/DDBJ databases">
        <authorList>
            <person name="Gaulin E."/>
            <person name="Dumas B."/>
        </authorList>
    </citation>
    <scope>NUCLEOTIDE SEQUENCE [LARGE SCALE GENOMIC DNA]</scope>
    <source>
        <strain evidence="13">CBS 568.67</strain>
    </source>
</reference>
<keyword evidence="5 9" id="KW-0560">Oxidoreductase</keyword>
<evidence type="ECO:0000313" key="14">
    <source>
        <dbReference type="Proteomes" id="UP000332933"/>
    </source>
</evidence>
<dbReference type="GO" id="GO:0051287">
    <property type="term" value="F:NAD binding"/>
    <property type="evidence" value="ECO:0007669"/>
    <property type="project" value="InterPro"/>
</dbReference>
<dbReference type="Pfam" id="PF03446">
    <property type="entry name" value="NAD_binding_2"/>
    <property type="match status" value="1"/>
</dbReference>
<comment type="pathway">
    <text evidence="1 9">Amino-acid degradation; L-valine degradation.</text>
</comment>
<dbReference type="SUPFAM" id="SSF48179">
    <property type="entry name" value="6-phosphogluconate dehydrogenase C-terminal domain-like"/>
    <property type="match status" value="1"/>
</dbReference>
<dbReference type="EMBL" id="VJMH01006379">
    <property type="protein sequence ID" value="KAF0690401.1"/>
    <property type="molecule type" value="Genomic_DNA"/>
</dbReference>
<proteinExistence type="inferred from homology"/>
<dbReference type="EC" id="1.1.1.31" evidence="3 9"/>
<dbReference type="SUPFAM" id="SSF51735">
    <property type="entry name" value="NAD(P)-binding Rossmann-fold domains"/>
    <property type="match status" value="1"/>
</dbReference>
<dbReference type="FunFam" id="1.10.1040.10:FF:000006">
    <property type="entry name" value="3-hydroxyisobutyrate dehydrogenase"/>
    <property type="match status" value="1"/>
</dbReference>
<dbReference type="Gene3D" id="3.40.50.720">
    <property type="entry name" value="NAD(P)-binding Rossmann-like Domain"/>
    <property type="match status" value="1"/>
</dbReference>
<keyword evidence="6 9" id="KW-0520">NAD</keyword>
<dbReference type="PROSITE" id="PS00895">
    <property type="entry name" value="3_HYDROXYISOBUT_DH"/>
    <property type="match status" value="1"/>
</dbReference>
<dbReference type="NCBIfam" id="TIGR01692">
    <property type="entry name" value="HIBADH"/>
    <property type="match status" value="1"/>
</dbReference>
<evidence type="ECO:0000256" key="7">
    <source>
        <dbReference type="ARBA" id="ARBA00049197"/>
    </source>
</evidence>
<dbReference type="AlphaFoldDB" id="A0A485L9I9"/>
<dbReference type="InterPro" id="IPR002204">
    <property type="entry name" value="3-OH-isobutyrate_DH-rel_CS"/>
</dbReference>
<evidence type="ECO:0000313" key="12">
    <source>
        <dbReference type="EMBL" id="KAF0690401.1"/>
    </source>
</evidence>
<dbReference type="OrthoDB" id="435038at2759"/>
<evidence type="ECO:0000256" key="9">
    <source>
        <dbReference type="RuleBase" id="RU910714"/>
    </source>
</evidence>
<protein>
    <recommendedName>
        <fullName evidence="3 9">3-hydroxyisobutyrate dehydrogenase</fullName>
        <shortName evidence="9">HIBADH</shortName>
        <ecNumber evidence="3 9">1.1.1.31</ecNumber>
    </recommendedName>
</protein>
<dbReference type="InterPro" id="IPR013328">
    <property type="entry name" value="6PGD_dom2"/>
</dbReference>
<gene>
    <name evidence="13" type="primary">Aste57867_18236</name>
    <name evidence="12" type="ORF">As57867_018174</name>
    <name evidence="13" type="ORF">ASTE57867_18236</name>
</gene>
<evidence type="ECO:0000313" key="13">
    <source>
        <dbReference type="EMBL" id="VFT94974.1"/>
    </source>
</evidence>
<dbReference type="InterPro" id="IPR008927">
    <property type="entry name" value="6-PGluconate_DH-like_C_sf"/>
</dbReference>
<dbReference type="GO" id="GO:0008442">
    <property type="term" value="F:3-hydroxyisobutyrate dehydrogenase activity"/>
    <property type="evidence" value="ECO:0007669"/>
    <property type="project" value="UniProtKB-EC"/>
</dbReference>
<organism evidence="13 14">
    <name type="scientific">Aphanomyces stellatus</name>
    <dbReference type="NCBI Taxonomy" id="120398"/>
    <lineage>
        <taxon>Eukaryota</taxon>
        <taxon>Sar</taxon>
        <taxon>Stramenopiles</taxon>
        <taxon>Oomycota</taxon>
        <taxon>Saprolegniomycetes</taxon>
        <taxon>Saprolegniales</taxon>
        <taxon>Verrucalvaceae</taxon>
        <taxon>Aphanomyces</taxon>
    </lineage>
</organism>
<comment type="catalytic activity">
    <reaction evidence="7 9">
        <text>3-hydroxy-2-methylpropanoate + NAD(+) = 2-methyl-3-oxopropanoate + NADH + H(+)</text>
        <dbReference type="Rhea" id="RHEA:17681"/>
        <dbReference type="ChEBI" id="CHEBI:11805"/>
        <dbReference type="ChEBI" id="CHEBI:15378"/>
        <dbReference type="ChEBI" id="CHEBI:57540"/>
        <dbReference type="ChEBI" id="CHEBI:57700"/>
        <dbReference type="ChEBI" id="CHEBI:57945"/>
        <dbReference type="EC" id="1.1.1.31"/>
    </reaction>
</comment>
<sequence>MFRSASKLHATLMTRSMSSSANKIGFIGLGQMGGNMAINLAKAGNHVVVFDVVQGNIDAVKPHGKVDVVKSPREVAAQATTIVTMLPSTPHVEQVYLGKEGLIHELTKAHFLIDSSTIDPGFTKKLAAQLAEETGATMVDAPVSGGVNGAKNATLTFMVGGSDAAFAKANPVLKQMGKNIVHCGDVCTSSLLLSSSHFFVATGQAAKICNNLALAIEMVAVAEAMTLGDKLGINPKVLAGILNTSSAQCWSSSLYNPYPGILENVPSSNDYKGGFASVLMRKDLGLALDAAKAAEASVPLTSATHQLYNMVVAQGDGMKDFSYILKFLEGKKAK</sequence>
<dbReference type="InterPro" id="IPR015815">
    <property type="entry name" value="HIBADH-related"/>
</dbReference>
<dbReference type="PANTHER" id="PTHR22981">
    <property type="entry name" value="3-HYDROXYISOBUTYRATE DEHYDROGENASE-RELATED"/>
    <property type="match status" value="1"/>
</dbReference>
<dbReference type="GO" id="GO:0050661">
    <property type="term" value="F:NADP binding"/>
    <property type="evidence" value="ECO:0007669"/>
    <property type="project" value="InterPro"/>
</dbReference>
<evidence type="ECO:0000259" key="11">
    <source>
        <dbReference type="Pfam" id="PF14833"/>
    </source>
</evidence>
<evidence type="ECO:0000256" key="8">
    <source>
        <dbReference type="PIRSR" id="PIRSR000103-1"/>
    </source>
</evidence>
<dbReference type="PIRSF" id="PIRSF000103">
    <property type="entry name" value="HIBADH"/>
    <property type="match status" value="1"/>
</dbReference>
<dbReference type="Pfam" id="PF14833">
    <property type="entry name" value="NAD_binding_11"/>
    <property type="match status" value="1"/>
</dbReference>
<dbReference type="Gene3D" id="1.10.1040.10">
    <property type="entry name" value="N-(1-d-carboxylethyl)-l-norvaline Dehydrogenase, domain 2"/>
    <property type="match status" value="1"/>
</dbReference>
<dbReference type="GO" id="GO:0006574">
    <property type="term" value="P:L-valine catabolic process"/>
    <property type="evidence" value="ECO:0007669"/>
    <property type="project" value="UniProtKB-UniPathway"/>
</dbReference>
<dbReference type="InterPro" id="IPR011548">
    <property type="entry name" value="HIBADH"/>
</dbReference>